<feature type="repeat" description="TPR" evidence="2">
    <location>
        <begin position="140"/>
        <end position="173"/>
    </location>
</feature>
<dbReference type="InterPro" id="IPR011990">
    <property type="entry name" value="TPR-like_helical_dom_sf"/>
</dbReference>
<evidence type="ECO:0000259" key="3">
    <source>
        <dbReference type="Pfam" id="PF23914"/>
    </source>
</evidence>
<keyword evidence="5" id="KW-1185">Reference proteome</keyword>
<proteinExistence type="predicted"/>
<feature type="repeat" description="TPR" evidence="2">
    <location>
        <begin position="208"/>
        <end position="241"/>
    </location>
</feature>
<protein>
    <submittedName>
        <fullName evidence="4">Sulfotransferase family protein</fullName>
    </submittedName>
</protein>
<dbReference type="SMART" id="SM00028">
    <property type="entry name" value="TPR"/>
    <property type="match status" value="5"/>
</dbReference>
<dbReference type="Gene3D" id="3.40.50.300">
    <property type="entry name" value="P-loop containing nucleotide triphosphate hydrolases"/>
    <property type="match status" value="1"/>
</dbReference>
<dbReference type="SUPFAM" id="SSF48452">
    <property type="entry name" value="TPR-like"/>
    <property type="match status" value="1"/>
</dbReference>
<name>A0A419R254_9SPHN</name>
<dbReference type="Pfam" id="PF13469">
    <property type="entry name" value="Sulfotransfer_3"/>
    <property type="match status" value="1"/>
</dbReference>
<dbReference type="PANTHER" id="PTHR12788:SF10">
    <property type="entry name" value="PROTEIN-TYROSINE SULFOTRANSFERASE"/>
    <property type="match status" value="1"/>
</dbReference>
<dbReference type="PROSITE" id="PS50005">
    <property type="entry name" value="TPR"/>
    <property type="match status" value="2"/>
</dbReference>
<evidence type="ECO:0000256" key="2">
    <source>
        <dbReference type="PROSITE-ProRule" id="PRU00339"/>
    </source>
</evidence>
<feature type="domain" description="Cytochrome c-type biogenesis protein H TPR" evidence="3">
    <location>
        <begin position="130"/>
        <end position="239"/>
    </location>
</feature>
<accession>A0A419R254</accession>
<dbReference type="Proteomes" id="UP000284322">
    <property type="component" value="Unassembled WGS sequence"/>
</dbReference>
<gene>
    <name evidence="4" type="ORF">D6858_09025</name>
</gene>
<organism evidence="4 5">
    <name type="scientific">Tsuneonella suprasediminis</name>
    <dbReference type="NCBI Taxonomy" id="2306996"/>
    <lineage>
        <taxon>Bacteria</taxon>
        <taxon>Pseudomonadati</taxon>
        <taxon>Pseudomonadota</taxon>
        <taxon>Alphaproteobacteria</taxon>
        <taxon>Sphingomonadales</taxon>
        <taxon>Erythrobacteraceae</taxon>
        <taxon>Tsuneonella</taxon>
    </lineage>
</organism>
<evidence type="ECO:0000313" key="5">
    <source>
        <dbReference type="Proteomes" id="UP000284322"/>
    </source>
</evidence>
<dbReference type="InterPro" id="IPR056413">
    <property type="entry name" value="TPR_CcmH_CycH"/>
</dbReference>
<comment type="caution">
    <text evidence="4">The sequence shown here is derived from an EMBL/GenBank/DDBJ whole genome shotgun (WGS) entry which is preliminary data.</text>
</comment>
<dbReference type="GO" id="GO:0008476">
    <property type="term" value="F:protein-tyrosine sulfotransferase activity"/>
    <property type="evidence" value="ECO:0007669"/>
    <property type="project" value="InterPro"/>
</dbReference>
<dbReference type="EMBL" id="RAHJ01000018">
    <property type="protein sequence ID" value="RJX68058.1"/>
    <property type="molecule type" value="Genomic_DNA"/>
</dbReference>
<dbReference type="AlphaFoldDB" id="A0A419R254"/>
<dbReference type="PROSITE" id="PS50293">
    <property type="entry name" value="TPR_REGION"/>
    <property type="match status" value="1"/>
</dbReference>
<sequence length="625" mass="69419">MNKATITAPPQEILAAMQALRSDDPRTALSLAEAGISGAADRAPFLAIASLAALRLQEPDRAVPFLQELIERNPADHASRANLANALISVGREREALALVSGRQEPGMARIEGYLKQNAGATDEAIACYRRAVASNPNDLSSWNNLGNTLSETGDYDGAIEAFEQAITLAPADLAIYTNLAEALRKADRTEAHCKVLTDALKVAPDDIGILVDLGVAQAKLDDMPAAIATLRRAIELHPEFSDAHIELGMIYENLNRVDDLDALAASVDQDKAPPEAAFLFAWQARRASDFDKAAEFAAKIPESIHPMRRDHLVGGIADRRGDIDTAFAAFEAMNRAAVENSPPLTEESFRSQVESELAEWTADWAAGWAAYRPGDGMRDPVFLVGFPRSGTTLLDTMLMGQPELSVLEERPMVAHTIKQMEGADLATLPADRLDELRAIYFNSARHYGWDDTRWLVDKHPLNMQRVPTIHRLFPDARFILAERHPYDVVLSCFMANFTMNLAMRSFTSLEESALTYDAVFRAWERSIELFPVNHMAIRYERLVDDTGGELRPLVDWLGIEWNDRMLAHTETAKQRGRVRTASYSQIGEELYTRAKGRWVRYAAHLEPVMPILRPWAEKMGYPTS</sequence>
<dbReference type="OrthoDB" id="9800698at2"/>
<evidence type="ECO:0000313" key="4">
    <source>
        <dbReference type="EMBL" id="RJX68058.1"/>
    </source>
</evidence>
<dbReference type="InterPro" id="IPR019734">
    <property type="entry name" value="TPR_rpt"/>
</dbReference>
<keyword evidence="2" id="KW-0802">TPR repeat</keyword>
<dbReference type="InterPro" id="IPR027417">
    <property type="entry name" value="P-loop_NTPase"/>
</dbReference>
<reference evidence="4 5" key="1">
    <citation type="submission" date="2018-09" db="EMBL/GenBank/DDBJ databases">
        <title>Altererythrobacter sp.Ery1 and Ery12, the genome sequencing of novel strains in genus Alterythrobacter.</title>
        <authorList>
            <person name="Cheng H."/>
            <person name="Wu Y.-H."/>
            <person name="Fang C."/>
            <person name="Xu X.-W."/>
        </authorList>
    </citation>
    <scope>NUCLEOTIDE SEQUENCE [LARGE SCALE GENOMIC DNA]</scope>
    <source>
        <strain evidence="4 5">Ery12</strain>
    </source>
</reference>
<dbReference type="Gene3D" id="1.25.40.10">
    <property type="entry name" value="Tetratricopeptide repeat domain"/>
    <property type="match status" value="3"/>
</dbReference>
<evidence type="ECO:0000256" key="1">
    <source>
        <dbReference type="ARBA" id="ARBA00022679"/>
    </source>
</evidence>
<dbReference type="RefSeq" id="WP_120109179.1">
    <property type="nucleotide sequence ID" value="NZ_RAHJ01000018.1"/>
</dbReference>
<dbReference type="SUPFAM" id="SSF52540">
    <property type="entry name" value="P-loop containing nucleoside triphosphate hydrolases"/>
    <property type="match status" value="1"/>
</dbReference>
<dbReference type="PANTHER" id="PTHR12788">
    <property type="entry name" value="PROTEIN-TYROSINE SULFOTRANSFERASE 2"/>
    <property type="match status" value="1"/>
</dbReference>
<dbReference type="Pfam" id="PF23914">
    <property type="entry name" value="TPR_CcmH_CycH"/>
    <property type="match status" value="1"/>
</dbReference>
<keyword evidence="1 4" id="KW-0808">Transferase</keyword>
<dbReference type="InterPro" id="IPR026634">
    <property type="entry name" value="TPST-like"/>
</dbReference>